<reference evidence="7" key="1">
    <citation type="submission" date="2021-07" db="EMBL/GenBank/DDBJ databases">
        <authorList>
            <person name="Catto M.A."/>
            <person name="Jacobson A."/>
            <person name="Kennedy G."/>
            <person name="Labadie P."/>
            <person name="Hunt B.G."/>
            <person name="Srinivasan R."/>
        </authorList>
    </citation>
    <scope>NUCLEOTIDE SEQUENCE</scope>
    <source>
        <strain evidence="7">PL_HMW_Pooled</strain>
        <tissue evidence="7">Head</tissue>
    </source>
</reference>
<comment type="caution">
    <text evidence="7">The sequence shown here is derived from an EMBL/GenBank/DDBJ whole genome shotgun (WGS) entry which is preliminary data.</text>
</comment>
<dbReference type="GO" id="GO:0008234">
    <property type="term" value="F:cysteine-type peptidase activity"/>
    <property type="evidence" value="ECO:0007669"/>
    <property type="project" value="InterPro"/>
</dbReference>
<keyword evidence="4" id="KW-0863">Zinc-finger</keyword>
<gene>
    <name evidence="7" type="ORF">KUF71_020211</name>
</gene>
<sequence length="408" mass="46214">MSLRLLIHAAARHASLSAQTLHAKCSCPDFSPLCKHIRRVHMLQLDGRLPVANEQTHHAPLENPLFNTIENYAPENVVGSNCEHELDDKSESVKFVGANENLHANESSACVDVASVRRINIIRETLKCLDLDLERSPGNRHLKKKPKHQSKLKRPNKQSVMEIKQFFVGNEENSDPDEPPENDFTESLKDCKEDSEENFLSVAENKIDVIVYHGWGLPVTYCTDSNDIILICNGIKLSLLHLKSLEENLSTQEVQILKRADEKFQCGWLYSDTINAFIKSLETNNTIASKDVLLFPANLDGNHWVLPAVIVSKEVIYYNNSLIAQPETPLNSLERELIESVATTMRSSYPSKSQWNVKRHFGEQRDFSSCGVFVCWVAYQLATNEKIDMLPDPASFRKAIYRILSLNC</sequence>
<keyword evidence="2 7" id="KW-0645">Protease</keyword>
<dbReference type="EMBL" id="JAHWGI010001404">
    <property type="protein sequence ID" value="KAK3929818.1"/>
    <property type="molecule type" value="Genomic_DNA"/>
</dbReference>
<feature type="compositionally biased region" description="Acidic residues" evidence="5">
    <location>
        <begin position="172"/>
        <end position="184"/>
    </location>
</feature>
<dbReference type="AlphaFoldDB" id="A0AAE1HYQ1"/>
<protein>
    <submittedName>
        <fullName evidence="7">Sentrin-specific protease 5</fullName>
    </submittedName>
</protein>
<evidence type="ECO:0000256" key="4">
    <source>
        <dbReference type="PROSITE-ProRule" id="PRU00325"/>
    </source>
</evidence>
<dbReference type="Gene3D" id="3.40.395.10">
    <property type="entry name" value="Adenoviral Proteinase, Chain A"/>
    <property type="match status" value="1"/>
</dbReference>
<evidence type="ECO:0000256" key="5">
    <source>
        <dbReference type="SAM" id="MobiDB-lite"/>
    </source>
</evidence>
<feature type="region of interest" description="Disordered" evidence="5">
    <location>
        <begin position="168"/>
        <end position="187"/>
    </location>
</feature>
<evidence type="ECO:0000259" key="6">
    <source>
        <dbReference type="PROSITE" id="PS50966"/>
    </source>
</evidence>
<dbReference type="GO" id="GO:0006508">
    <property type="term" value="P:proteolysis"/>
    <property type="evidence" value="ECO:0007669"/>
    <property type="project" value="UniProtKB-KW"/>
</dbReference>
<dbReference type="Proteomes" id="UP001219518">
    <property type="component" value="Unassembled WGS sequence"/>
</dbReference>
<accession>A0AAE1HYQ1</accession>
<evidence type="ECO:0000313" key="8">
    <source>
        <dbReference type="Proteomes" id="UP001219518"/>
    </source>
</evidence>
<keyword evidence="4" id="KW-0479">Metal-binding</keyword>
<organism evidence="7 8">
    <name type="scientific">Frankliniella fusca</name>
    <dbReference type="NCBI Taxonomy" id="407009"/>
    <lineage>
        <taxon>Eukaryota</taxon>
        <taxon>Metazoa</taxon>
        <taxon>Ecdysozoa</taxon>
        <taxon>Arthropoda</taxon>
        <taxon>Hexapoda</taxon>
        <taxon>Insecta</taxon>
        <taxon>Pterygota</taxon>
        <taxon>Neoptera</taxon>
        <taxon>Paraneoptera</taxon>
        <taxon>Thysanoptera</taxon>
        <taxon>Terebrantia</taxon>
        <taxon>Thripoidea</taxon>
        <taxon>Thripidae</taxon>
        <taxon>Frankliniella</taxon>
    </lineage>
</organism>
<dbReference type="InterPro" id="IPR003653">
    <property type="entry name" value="Peptidase_C48_C"/>
</dbReference>
<proteinExistence type="inferred from homology"/>
<dbReference type="InterPro" id="IPR007527">
    <property type="entry name" value="Znf_SWIM"/>
</dbReference>
<evidence type="ECO:0000256" key="1">
    <source>
        <dbReference type="ARBA" id="ARBA00005234"/>
    </source>
</evidence>
<comment type="similarity">
    <text evidence="1">Belongs to the peptidase C48 family.</text>
</comment>
<name>A0AAE1HYQ1_9NEOP</name>
<reference evidence="7" key="2">
    <citation type="journal article" date="2023" name="BMC Genomics">
        <title>Pest status, molecular evolution, and epigenetic factors derived from the genome assembly of Frankliniella fusca, a thysanopteran phytovirus vector.</title>
        <authorList>
            <person name="Catto M.A."/>
            <person name="Labadie P.E."/>
            <person name="Jacobson A.L."/>
            <person name="Kennedy G.G."/>
            <person name="Srinivasan R."/>
            <person name="Hunt B.G."/>
        </authorList>
    </citation>
    <scope>NUCLEOTIDE SEQUENCE</scope>
    <source>
        <strain evidence="7">PL_HMW_Pooled</strain>
    </source>
</reference>
<feature type="domain" description="SWIM-type" evidence="6">
    <location>
        <begin position="10"/>
        <end position="45"/>
    </location>
</feature>
<dbReference type="Pfam" id="PF02902">
    <property type="entry name" value="Peptidase_C48"/>
    <property type="match status" value="1"/>
</dbReference>
<dbReference type="GO" id="GO:0008270">
    <property type="term" value="F:zinc ion binding"/>
    <property type="evidence" value="ECO:0007669"/>
    <property type="project" value="UniProtKB-KW"/>
</dbReference>
<dbReference type="InterPro" id="IPR038765">
    <property type="entry name" value="Papain-like_cys_pep_sf"/>
</dbReference>
<keyword evidence="4" id="KW-0862">Zinc</keyword>
<keyword evidence="3" id="KW-0378">Hydrolase</keyword>
<evidence type="ECO:0000313" key="7">
    <source>
        <dbReference type="EMBL" id="KAK3929818.1"/>
    </source>
</evidence>
<dbReference type="SUPFAM" id="SSF54001">
    <property type="entry name" value="Cysteine proteinases"/>
    <property type="match status" value="1"/>
</dbReference>
<dbReference type="PROSITE" id="PS50966">
    <property type="entry name" value="ZF_SWIM"/>
    <property type="match status" value="1"/>
</dbReference>
<evidence type="ECO:0000256" key="2">
    <source>
        <dbReference type="ARBA" id="ARBA00022670"/>
    </source>
</evidence>
<keyword evidence="8" id="KW-1185">Reference proteome</keyword>
<evidence type="ECO:0000256" key="3">
    <source>
        <dbReference type="ARBA" id="ARBA00022801"/>
    </source>
</evidence>